<proteinExistence type="predicted"/>
<accession>A0A4R5B1V2</accession>
<name>A0A4R5B1V2_9FLAO</name>
<keyword evidence="2" id="KW-0808">Transferase</keyword>
<dbReference type="SUPFAM" id="SSF53448">
    <property type="entry name" value="Nucleotide-diphospho-sugar transferases"/>
    <property type="match status" value="1"/>
</dbReference>
<dbReference type="PANTHER" id="PTHR22916">
    <property type="entry name" value="GLYCOSYLTRANSFERASE"/>
    <property type="match status" value="1"/>
</dbReference>
<sequence length="324" mass="37570">MKLSVVVPTLNRLEYLKITLKDLLPQIQRNLDSVELCISINASADETEAYIKSLKEENPFITYKAFTERVEICESFSRSINLCKGDYIIIFGDDDIPAPYMIESVLEVLNNNLNIGLIHFNRVVGSDLGVSLINKLRLENSNYDSIIEENSLSNFIEKYTIAPGFISALIFKKEAWDLGEYFDTSNHFGYDFLGRIYAGIDKLTPANCLYISYPLVIQRMVKNREWNDTWPKYWLLGVPNLLQSFDESKITGNSMYTWHNELNKSWLKFIYTLVWAAAYKKKYRPLIPEIQKFQQGSLRKAAVFLIITVTPEVAFKQIRKFLYK</sequence>
<dbReference type="AlphaFoldDB" id="A0A4R5B1V2"/>
<dbReference type="CDD" id="cd00761">
    <property type="entry name" value="Glyco_tranf_GTA_type"/>
    <property type="match status" value="1"/>
</dbReference>
<dbReference type="Proteomes" id="UP000295278">
    <property type="component" value="Unassembled WGS sequence"/>
</dbReference>
<dbReference type="EMBL" id="SMFM01000002">
    <property type="protein sequence ID" value="TDD77002.1"/>
    <property type="molecule type" value="Genomic_DNA"/>
</dbReference>
<dbReference type="OrthoDB" id="1326385at2"/>
<dbReference type="InterPro" id="IPR029044">
    <property type="entry name" value="Nucleotide-diphossugar_trans"/>
</dbReference>
<dbReference type="Pfam" id="PF00535">
    <property type="entry name" value="Glycos_transf_2"/>
    <property type="match status" value="1"/>
</dbReference>
<dbReference type="PANTHER" id="PTHR22916:SF3">
    <property type="entry name" value="UDP-GLCNAC:BETAGAL BETA-1,3-N-ACETYLGLUCOSAMINYLTRANSFERASE-LIKE PROTEIN 1"/>
    <property type="match status" value="1"/>
</dbReference>
<evidence type="ECO:0000313" key="3">
    <source>
        <dbReference type="Proteomes" id="UP000295278"/>
    </source>
</evidence>
<comment type="caution">
    <text evidence="2">The sequence shown here is derived from an EMBL/GenBank/DDBJ whole genome shotgun (WGS) entry which is preliminary data.</text>
</comment>
<gene>
    <name evidence="2" type="ORF">E0F89_05225</name>
</gene>
<dbReference type="RefSeq" id="WP_131908798.1">
    <property type="nucleotide sequence ID" value="NZ_SMFM01000002.1"/>
</dbReference>
<organism evidence="2 3">
    <name type="scientific">Flavobacterium caseinilyticum</name>
    <dbReference type="NCBI Taxonomy" id="2541732"/>
    <lineage>
        <taxon>Bacteria</taxon>
        <taxon>Pseudomonadati</taxon>
        <taxon>Bacteroidota</taxon>
        <taxon>Flavobacteriia</taxon>
        <taxon>Flavobacteriales</taxon>
        <taxon>Flavobacteriaceae</taxon>
        <taxon>Flavobacterium</taxon>
    </lineage>
</organism>
<dbReference type="InterPro" id="IPR001173">
    <property type="entry name" value="Glyco_trans_2-like"/>
</dbReference>
<dbReference type="GO" id="GO:0016758">
    <property type="term" value="F:hexosyltransferase activity"/>
    <property type="evidence" value="ECO:0007669"/>
    <property type="project" value="UniProtKB-ARBA"/>
</dbReference>
<protein>
    <submittedName>
        <fullName evidence="2">Glycosyltransferase family 2 protein</fullName>
    </submittedName>
</protein>
<feature type="domain" description="Glycosyltransferase 2-like" evidence="1">
    <location>
        <begin position="4"/>
        <end position="116"/>
    </location>
</feature>
<evidence type="ECO:0000313" key="2">
    <source>
        <dbReference type="EMBL" id="TDD77002.1"/>
    </source>
</evidence>
<evidence type="ECO:0000259" key="1">
    <source>
        <dbReference type="Pfam" id="PF00535"/>
    </source>
</evidence>
<reference evidence="2 3" key="1">
    <citation type="submission" date="2019-03" db="EMBL/GenBank/DDBJ databases">
        <title>Flavobacterium AT-3-2 sp. nov., isolated from arctic soil.</title>
        <authorList>
            <person name="Chaudhary D.K."/>
        </authorList>
    </citation>
    <scope>NUCLEOTIDE SEQUENCE [LARGE SCALE GENOMIC DNA]</scope>
    <source>
        <strain evidence="2 3">AT-3-2</strain>
    </source>
</reference>
<dbReference type="Gene3D" id="3.90.550.10">
    <property type="entry name" value="Spore Coat Polysaccharide Biosynthesis Protein SpsA, Chain A"/>
    <property type="match status" value="1"/>
</dbReference>
<keyword evidence="3" id="KW-1185">Reference proteome</keyword>